<dbReference type="STRING" id="1354304.XPG1_1408"/>
<dbReference type="Proteomes" id="UP000032735">
    <property type="component" value="Chromosome"/>
</dbReference>
<dbReference type="AlphaFoldDB" id="A0A068R1J5"/>
<name>A0A068R1J5_9GAMM</name>
<dbReference type="Pfam" id="PF13262">
    <property type="entry name" value="DUF4054"/>
    <property type="match status" value="1"/>
</dbReference>
<dbReference type="HOGENOM" id="CLU_1811568_0_0_6"/>
<evidence type="ECO:0008006" key="3">
    <source>
        <dbReference type="Google" id="ProtNLM"/>
    </source>
</evidence>
<accession>A0A068R1J5</accession>
<dbReference type="KEGG" id="xpo:XPG1_1408"/>
<dbReference type="OrthoDB" id="6638082at2"/>
<sequence length="143" mass="15804">MDVSTFPLKSFRVLRPQFNTVSDDEILIIAESALNYFSPCRGVRTNELWMLVVAHMLDLNQQIAAGEAPTGVVTSVTMDKISVSFSAPPANSDWSHWFKMTTYGQQFLALIKRCSVPQYVGGGGERAAFRGVGGRFTRGGRLR</sequence>
<dbReference type="InterPro" id="IPR025127">
    <property type="entry name" value="DUF4054"/>
</dbReference>
<organism evidence="1 2">
    <name type="scientific">Xenorhabdus poinarii G6</name>
    <dbReference type="NCBI Taxonomy" id="1354304"/>
    <lineage>
        <taxon>Bacteria</taxon>
        <taxon>Pseudomonadati</taxon>
        <taxon>Pseudomonadota</taxon>
        <taxon>Gammaproteobacteria</taxon>
        <taxon>Enterobacterales</taxon>
        <taxon>Morganellaceae</taxon>
        <taxon>Xenorhabdus</taxon>
    </lineage>
</organism>
<proteinExistence type="predicted"/>
<reference evidence="1 2" key="1">
    <citation type="submission" date="2013-07" db="EMBL/GenBank/DDBJ databases">
        <authorList>
            <person name="Genoscope - CEA"/>
        </authorList>
    </citation>
    <scope>NUCLEOTIDE SEQUENCE [LARGE SCALE GENOMIC DNA]</scope>
    <source>
        <strain evidence="1 2">G6</strain>
    </source>
</reference>
<dbReference type="EMBL" id="FO704551">
    <property type="protein sequence ID" value="CDG21063.1"/>
    <property type="molecule type" value="Genomic_DNA"/>
</dbReference>
<dbReference type="RefSeq" id="WP_084717350.1">
    <property type="nucleotide sequence ID" value="NZ_FO704551.1"/>
</dbReference>
<evidence type="ECO:0000313" key="1">
    <source>
        <dbReference type="EMBL" id="CDG21063.1"/>
    </source>
</evidence>
<keyword evidence="2" id="KW-1185">Reference proteome</keyword>
<gene>
    <name evidence="1" type="ORF">XPG1_1408</name>
</gene>
<evidence type="ECO:0000313" key="2">
    <source>
        <dbReference type="Proteomes" id="UP000032735"/>
    </source>
</evidence>
<protein>
    <recommendedName>
        <fullName evidence="3">DUF4054 domain-containing protein</fullName>
    </recommendedName>
</protein>